<dbReference type="AlphaFoldDB" id="A0A803Q2H1"/>
<comment type="pathway">
    <text evidence="1">Protein modification; protein glycosylation.</text>
</comment>
<evidence type="ECO:0000256" key="2">
    <source>
        <dbReference type="ARBA" id="ARBA00022679"/>
    </source>
</evidence>
<proteinExistence type="predicted"/>
<dbReference type="Gramene" id="evm.model.07.1395">
    <property type="protein sequence ID" value="cds.evm.model.07.1395"/>
    <property type="gene ID" value="evm.TU.07.1395"/>
</dbReference>
<protein>
    <recommendedName>
        <fullName evidence="5">O-GlcNAc transferase C-terminal domain-containing protein</fullName>
    </recommendedName>
</protein>
<dbReference type="EMBL" id="UZAU01000666">
    <property type="status" value="NOT_ANNOTATED_CDS"/>
    <property type="molecule type" value="Genomic_DNA"/>
</dbReference>
<dbReference type="Gene3D" id="3.40.50.11380">
    <property type="match status" value="1"/>
</dbReference>
<dbReference type="InterPro" id="IPR029489">
    <property type="entry name" value="OGT/SEC/SPY_C"/>
</dbReference>
<keyword evidence="2" id="KW-0808">Transferase</keyword>
<dbReference type="Pfam" id="PF13844">
    <property type="entry name" value="Glyco_transf_41"/>
    <property type="match status" value="1"/>
</dbReference>
<keyword evidence="4" id="KW-0802">TPR repeat</keyword>
<keyword evidence="7" id="KW-1185">Reference proteome</keyword>
<dbReference type="PANTHER" id="PTHR44998:SF1">
    <property type="entry name" value="UDP-N-ACETYLGLUCOSAMINE--PEPTIDE N-ACETYLGLUCOSAMINYLTRANSFERASE 110 KDA SUBUNIT"/>
    <property type="match status" value="1"/>
</dbReference>
<reference evidence="6" key="1">
    <citation type="submission" date="2018-11" db="EMBL/GenBank/DDBJ databases">
        <authorList>
            <person name="Grassa J C."/>
        </authorList>
    </citation>
    <scope>NUCLEOTIDE SEQUENCE [LARGE SCALE GENOMIC DNA]</scope>
</reference>
<dbReference type="EnsemblPlants" id="evm.model.07.1395">
    <property type="protein sequence ID" value="cds.evm.model.07.1395"/>
    <property type="gene ID" value="evm.TU.07.1395"/>
</dbReference>
<dbReference type="GO" id="GO:0016757">
    <property type="term" value="F:glycosyltransferase activity"/>
    <property type="evidence" value="ECO:0007669"/>
    <property type="project" value="TreeGrafter"/>
</dbReference>
<reference evidence="6" key="2">
    <citation type="submission" date="2021-03" db="UniProtKB">
        <authorList>
            <consortium name="EnsemblPlants"/>
        </authorList>
    </citation>
    <scope>IDENTIFICATION</scope>
</reference>
<sequence>MVILHGEKLYYSEIKHACWQVFCYALSANDGSEWRVRIQSEVEHFIEVSSMSSDMIARMINEDKIQILVNLNSYTKVNNSEKDFEKVIGFLKGTLSKDPYHSLLQL</sequence>
<evidence type="ECO:0000259" key="5">
    <source>
        <dbReference type="Pfam" id="PF13844"/>
    </source>
</evidence>
<dbReference type="Proteomes" id="UP000596661">
    <property type="component" value="Chromosome 7"/>
</dbReference>
<evidence type="ECO:0000313" key="7">
    <source>
        <dbReference type="Proteomes" id="UP000596661"/>
    </source>
</evidence>
<evidence type="ECO:0000256" key="3">
    <source>
        <dbReference type="ARBA" id="ARBA00022737"/>
    </source>
</evidence>
<evidence type="ECO:0000313" key="6">
    <source>
        <dbReference type="EnsemblPlants" id="cds.evm.model.07.1395"/>
    </source>
</evidence>
<accession>A0A803Q2H1</accession>
<keyword evidence="3" id="KW-0677">Repeat</keyword>
<dbReference type="PANTHER" id="PTHR44998">
    <property type="match status" value="1"/>
</dbReference>
<feature type="domain" description="O-GlcNAc transferase C-terminal" evidence="5">
    <location>
        <begin position="16"/>
        <end position="79"/>
    </location>
</feature>
<evidence type="ECO:0000256" key="4">
    <source>
        <dbReference type="ARBA" id="ARBA00022803"/>
    </source>
</evidence>
<name>A0A803Q2H1_CANSA</name>
<evidence type="ECO:0000256" key="1">
    <source>
        <dbReference type="ARBA" id="ARBA00004922"/>
    </source>
</evidence>
<organism evidence="6 7">
    <name type="scientific">Cannabis sativa</name>
    <name type="common">Hemp</name>
    <name type="synonym">Marijuana</name>
    <dbReference type="NCBI Taxonomy" id="3483"/>
    <lineage>
        <taxon>Eukaryota</taxon>
        <taxon>Viridiplantae</taxon>
        <taxon>Streptophyta</taxon>
        <taxon>Embryophyta</taxon>
        <taxon>Tracheophyta</taxon>
        <taxon>Spermatophyta</taxon>
        <taxon>Magnoliopsida</taxon>
        <taxon>eudicotyledons</taxon>
        <taxon>Gunneridae</taxon>
        <taxon>Pentapetalae</taxon>
        <taxon>rosids</taxon>
        <taxon>fabids</taxon>
        <taxon>Rosales</taxon>
        <taxon>Cannabaceae</taxon>
        <taxon>Cannabis</taxon>
    </lineage>
</organism>
<dbReference type="GO" id="GO:0006493">
    <property type="term" value="P:protein O-linked glycosylation"/>
    <property type="evidence" value="ECO:0007669"/>
    <property type="project" value="TreeGrafter"/>
</dbReference>